<feature type="compositionally biased region" description="Basic and acidic residues" evidence="4">
    <location>
        <begin position="165"/>
        <end position="176"/>
    </location>
</feature>
<dbReference type="SMART" id="SM00347">
    <property type="entry name" value="HTH_MARR"/>
    <property type="match status" value="1"/>
</dbReference>
<dbReference type="Gene3D" id="1.10.10.10">
    <property type="entry name" value="Winged helix-like DNA-binding domain superfamily/Winged helix DNA-binding domain"/>
    <property type="match status" value="1"/>
</dbReference>
<keyword evidence="1" id="KW-0805">Transcription regulation</keyword>
<accession>A0A1G4R1C3</accession>
<dbReference type="STRING" id="624147.SAMN04487970_101036"/>
<keyword evidence="2 6" id="KW-0238">DNA-binding</keyword>
<organism evidence="6 7">
    <name type="scientific">Paenibacillus tianmuensis</name>
    <dbReference type="NCBI Taxonomy" id="624147"/>
    <lineage>
        <taxon>Bacteria</taxon>
        <taxon>Bacillati</taxon>
        <taxon>Bacillota</taxon>
        <taxon>Bacilli</taxon>
        <taxon>Bacillales</taxon>
        <taxon>Paenibacillaceae</taxon>
        <taxon>Paenibacillus</taxon>
    </lineage>
</organism>
<sequence length="187" mass="21246">MNNQEELFLIQQIYGTLFALANKIQSKGDTYFEDITSRQFMIMMAIIHLPEEEATIINIAKKLGTTKQSARHLLSSIESKGYVVAIPSPVDRRAVNVKITESGKKVLLKCGGKSIHFLADLSGNFTKEELEQIWTLLKKLYQFDGEKQDGFEESISIQMGDEQDEMTKKALEEFSRRRNAQVPESNP</sequence>
<dbReference type="OrthoDB" id="1644269at2"/>
<evidence type="ECO:0000256" key="2">
    <source>
        <dbReference type="ARBA" id="ARBA00023125"/>
    </source>
</evidence>
<proteinExistence type="predicted"/>
<feature type="region of interest" description="Disordered" evidence="4">
    <location>
        <begin position="154"/>
        <end position="187"/>
    </location>
</feature>
<dbReference type="InterPro" id="IPR036388">
    <property type="entry name" value="WH-like_DNA-bd_sf"/>
</dbReference>
<dbReference type="AlphaFoldDB" id="A0A1G4R1C3"/>
<evidence type="ECO:0000313" key="6">
    <source>
        <dbReference type="EMBL" id="SCW50009.1"/>
    </source>
</evidence>
<name>A0A1G4R1C3_9BACL</name>
<keyword evidence="3" id="KW-0804">Transcription</keyword>
<protein>
    <submittedName>
        <fullName evidence="6">DNA-binding transcriptional regulator, MarR family</fullName>
    </submittedName>
</protein>
<dbReference type="PRINTS" id="PR00598">
    <property type="entry name" value="HTHMARR"/>
</dbReference>
<dbReference type="Proteomes" id="UP000198601">
    <property type="component" value="Unassembled WGS sequence"/>
</dbReference>
<dbReference type="GO" id="GO:0003677">
    <property type="term" value="F:DNA binding"/>
    <property type="evidence" value="ECO:0007669"/>
    <property type="project" value="UniProtKB-KW"/>
</dbReference>
<dbReference type="PANTHER" id="PTHR42756">
    <property type="entry name" value="TRANSCRIPTIONAL REGULATOR, MARR"/>
    <property type="match status" value="1"/>
</dbReference>
<dbReference type="PANTHER" id="PTHR42756:SF1">
    <property type="entry name" value="TRANSCRIPTIONAL REPRESSOR OF EMRAB OPERON"/>
    <property type="match status" value="1"/>
</dbReference>
<evidence type="ECO:0000256" key="1">
    <source>
        <dbReference type="ARBA" id="ARBA00023015"/>
    </source>
</evidence>
<evidence type="ECO:0000313" key="7">
    <source>
        <dbReference type="Proteomes" id="UP000198601"/>
    </source>
</evidence>
<keyword evidence="7" id="KW-1185">Reference proteome</keyword>
<evidence type="ECO:0000256" key="4">
    <source>
        <dbReference type="SAM" id="MobiDB-lite"/>
    </source>
</evidence>
<evidence type="ECO:0000256" key="3">
    <source>
        <dbReference type="ARBA" id="ARBA00023163"/>
    </source>
</evidence>
<reference evidence="7" key="1">
    <citation type="submission" date="2016-10" db="EMBL/GenBank/DDBJ databases">
        <authorList>
            <person name="Varghese N."/>
            <person name="Submissions S."/>
        </authorList>
    </citation>
    <scope>NUCLEOTIDE SEQUENCE [LARGE SCALE GENOMIC DNA]</scope>
    <source>
        <strain evidence="7">CGMCC 1.8946</strain>
    </source>
</reference>
<dbReference type="GO" id="GO:0003700">
    <property type="term" value="F:DNA-binding transcription factor activity"/>
    <property type="evidence" value="ECO:0007669"/>
    <property type="project" value="InterPro"/>
</dbReference>
<evidence type="ECO:0000259" key="5">
    <source>
        <dbReference type="PROSITE" id="PS50995"/>
    </source>
</evidence>
<dbReference type="InterPro" id="IPR036390">
    <property type="entry name" value="WH_DNA-bd_sf"/>
</dbReference>
<dbReference type="Pfam" id="PF12802">
    <property type="entry name" value="MarR_2"/>
    <property type="match status" value="1"/>
</dbReference>
<dbReference type="EMBL" id="FMTT01000010">
    <property type="protein sequence ID" value="SCW50009.1"/>
    <property type="molecule type" value="Genomic_DNA"/>
</dbReference>
<dbReference type="InterPro" id="IPR000835">
    <property type="entry name" value="HTH_MarR-typ"/>
</dbReference>
<feature type="domain" description="HTH marR-type" evidence="5">
    <location>
        <begin position="3"/>
        <end position="142"/>
    </location>
</feature>
<dbReference type="PROSITE" id="PS50995">
    <property type="entry name" value="HTH_MARR_2"/>
    <property type="match status" value="1"/>
</dbReference>
<dbReference type="SUPFAM" id="SSF46785">
    <property type="entry name" value="Winged helix' DNA-binding domain"/>
    <property type="match status" value="1"/>
</dbReference>
<gene>
    <name evidence="6" type="ORF">SAMN04487970_101036</name>
</gene>